<accession>A0ABS3X580</accession>
<evidence type="ECO:0008006" key="4">
    <source>
        <dbReference type="Google" id="ProtNLM"/>
    </source>
</evidence>
<reference evidence="2 3" key="1">
    <citation type="submission" date="2020-11" db="EMBL/GenBank/DDBJ databases">
        <title>Streptomyces spirodelae sp. nov., isolated from duckweed.</title>
        <authorList>
            <person name="Saimee Y."/>
            <person name="Duangmal K."/>
        </authorList>
    </citation>
    <scope>NUCLEOTIDE SEQUENCE [LARGE SCALE GENOMIC DNA]</scope>
    <source>
        <strain evidence="2 3">S16-07</strain>
    </source>
</reference>
<dbReference type="RefSeq" id="WP_209237595.1">
    <property type="nucleotide sequence ID" value="NZ_JADKMA010000006.1"/>
</dbReference>
<name>A0ABS3X580_9ACTN</name>
<protein>
    <recommendedName>
        <fullName evidence="4">Transposase</fullName>
    </recommendedName>
</protein>
<sequence>MAGDKAYSSRANRAHLPRRKIKAVVPDKADQAANQTKKGEGRASGFARRRVVQEAQRRGAVHQQDQGLEAAGHAFRHRPDSYMAELELRGAFI</sequence>
<evidence type="ECO:0000256" key="1">
    <source>
        <dbReference type="SAM" id="MobiDB-lite"/>
    </source>
</evidence>
<dbReference type="EMBL" id="JADKMA010000006">
    <property type="protein sequence ID" value="MBO8190527.1"/>
    <property type="molecule type" value="Genomic_DNA"/>
</dbReference>
<comment type="caution">
    <text evidence="2">The sequence shown here is derived from an EMBL/GenBank/DDBJ whole genome shotgun (WGS) entry which is preliminary data.</text>
</comment>
<organism evidence="2 3">
    <name type="scientific">Streptomyces oryzae</name>
    <dbReference type="NCBI Taxonomy" id="1434886"/>
    <lineage>
        <taxon>Bacteria</taxon>
        <taxon>Bacillati</taxon>
        <taxon>Actinomycetota</taxon>
        <taxon>Actinomycetes</taxon>
        <taxon>Kitasatosporales</taxon>
        <taxon>Streptomycetaceae</taxon>
        <taxon>Streptomyces</taxon>
    </lineage>
</organism>
<gene>
    <name evidence="2" type="ORF">ITI46_02195</name>
</gene>
<dbReference type="Proteomes" id="UP001519064">
    <property type="component" value="Unassembled WGS sequence"/>
</dbReference>
<evidence type="ECO:0000313" key="3">
    <source>
        <dbReference type="Proteomes" id="UP001519064"/>
    </source>
</evidence>
<proteinExistence type="predicted"/>
<keyword evidence="3" id="KW-1185">Reference proteome</keyword>
<feature type="region of interest" description="Disordered" evidence="1">
    <location>
        <begin position="25"/>
        <end position="73"/>
    </location>
</feature>
<evidence type="ECO:0000313" key="2">
    <source>
        <dbReference type="EMBL" id="MBO8190527.1"/>
    </source>
</evidence>